<name>A0A4Y8VJB2_9BACT</name>
<proteinExistence type="predicted"/>
<dbReference type="Proteomes" id="UP000297872">
    <property type="component" value="Unassembled WGS sequence"/>
</dbReference>
<organism evidence="2 3">
    <name type="scientific">Segatella hominis</name>
    <dbReference type="NCBI Taxonomy" id="2518605"/>
    <lineage>
        <taxon>Bacteria</taxon>
        <taxon>Pseudomonadati</taxon>
        <taxon>Bacteroidota</taxon>
        <taxon>Bacteroidia</taxon>
        <taxon>Bacteroidales</taxon>
        <taxon>Prevotellaceae</taxon>
        <taxon>Segatella</taxon>
    </lineage>
</organism>
<feature type="compositionally biased region" description="Acidic residues" evidence="1">
    <location>
        <begin position="51"/>
        <end position="62"/>
    </location>
</feature>
<evidence type="ECO:0000256" key="1">
    <source>
        <dbReference type="SAM" id="MobiDB-lite"/>
    </source>
</evidence>
<dbReference type="GeneID" id="302995408"/>
<keyword evidence="3" id="KW-1185">Reference proteome</keyword>
<protein>
    <submittedName>
        <fullName evidence="2">Uncharacterized protein</fullName>
    </submittedName>
</protein>
<feature type="region of interest" description="Disordered" evidence="1">
    <location>
        <begin position="27"/>
        <end position="62"/>
    </location>
</feature>
<gene>
    <name evidence="2" type="ORF">EXN75_08920</name>
</gene>
<reference evidence="2 3" key="1">
    <citation type="submission" date="2019-02" db="EMBL/GenBank/DDBJ databases">
        <title>Draft Genome Sequence of the Prevotella sp. BCRC 81118, Isolated from Human Feces.</title>
        <authorList>
            <person name="Huang C.-H."/>
        </authorList>
    </citation>
    <scope>NUCLEOTIDE SEQUENCE [LARGE SCALE GENOMIC DNA]</scope>
    <source>
        <strain evidence="2 3">BCRC 81118</strain>
    </source>
</reference>
<accession>A0A4Y8VJB2</accession>
<comment type="caution">
    <text evidence="2">The sequence shown here is derived from an EMBL/GenBank/DDBJ whole genome shotgun (WGS) entry which is preliminary data.</text>
</comment>
<dbReference type="AlphaFoldDB" id="A0A4Y8VJB2"/>
<dbReference type="RefSeq" id="WP_134843533.1">
    <property type="nucleotide sequence ID" value="NZ_SGVY01000020.1"/>
</dbReference>
<evidence type="ECO:0000313" key="3">
    <source>
        <dbReference type="Proteomes" id="UP000297872"/>
    </source>
</evidence>
<sequence>MKKKYIEPTVKSMSLAEDTYILASLSIDTNKDPGNGTGNNNWGSKEHTFGEEEWPDEEWGDI</sequence>
<dbReference type="EMBL" id="SGVY01000020">
    <property type="protein sequence ID" value="TFH80542.1"/>
    <property type="molecule type" value="Genomic_DNA"/>
</dbReference>
<evidence type="ECO:0000313" key="2">
    <source>
        <dbReference type="EMBL" id="TFH80542.1"/>
    </source>
</evidence>